<accession>A0A7S1FDF7</accession>
<protein>
    <recommendedName>
        <fullName evidence="2">RXLR phytopathogen effector protein WY-domain domain-containing protein</fullName>
    </recommendedName>
</protein>
<evidence type="ECO:0008006" key="2">
    <source>
        <dbReference type="Google" id="ProtNLM"/>
    </source>
</evidence>
<name>A0A7S1FDF7_NOCSC</name>
<proteinExistence type="predicted"/>
<sequence length="238" mass="26903">MSGEPSAKEPRLESWRDFANADPLYALMGEAGTMQVVKEDGTVNEGKLEDFCERLMLKRAAKKTKDWVEVWASMHIPVEHQDKALKVILRFSLNSGKDVKLGDILSDLLKGHRIKTNAIQEAVQAEYKAKPDSFQYLSQFLFTIFPKSPSSPWGWSRVGWNWQQWWALTEKCLGVLTHEGAFDALVDLLDRIQNESGSSLATHVIWNEERRKKVSDALCAFGQVDPAELALVMDAHLS</sequence>
<evidence type="ECO:0000313" key="1">
    <source>
        <dbReference type="EMBL" id="CAD8861010.1"/>
    </source>
</evidence>
<dbReference type="EMBL" id="HBFQ01049565">
    <property type="protein sequence ID" value="CAD8861010.1"/>
    <property type="molecule type" value="Transcribed_RNA"/>
</dbReference>
<organism evidence="1">
    <name type="scientific">Noctiluca scintillans</name>
    <name type="common">Sea sparkle</name>
    <name type="synonym">Red tide dinoflagellate</name>
    <dbReference type="NCBI Taxonomy" id="2966"/>
    <lineage>
        <taxon>Eukaryota</taxon>
        <taxon>Sar</taxon>
        <taxon>Alveolata</taxon>
        <taxon>Dinophyceae</taxon>
        <taxon>Noctilucales</taxon>
        <taxon>Noctilucaceae</taxon>
        <taxon>Noctiluca</taxon>
    </lineage>
</organism>
<gene>
    <name evidence="1" type="ORF">NSCI0253_LOCUS35365</name>
</gene>
<reference evidence="1" key="1">
    <citation type="submission" date="2021-01" db="EMBL/GenBank/DDBJ databases">
        <authorList>
            <person name="Corre E."/>
            <person name="Pelletier E."/>
            <person name="Niang G."/>
            <person name="Scheremetjew M."/>
            <person name="Finn R."/>
            <person name="Kale V."/>
            <person name="Holt S."/>
            <person name="Cochrane G."/>
            <person name="Meng A."/>
            <person name="Brown T."/>
            <person name="Cohen L."/>
        </authorList>
    </citation>
    <scope>NUCLEOTIDE SEQUENCE</scope>
</reference>
<dbReference type="AlphaFoldDB" id="A0A7S1FDF7"/>